<evidence type="ECO:0000313" key="3">
    <source>
        <dbReference type="Proteomes" id="UP000605784"/>
    </source>
</evidence>
<dbReference type="InterPro" id="IPR057178">
    <property type="entry name" value="DUF7856"/>
</dbReference>
<sequence length="269" mass="29175">MRLTVGGTTYEGRVVDLRGRAVDGATLAAAVRGDRCLPAVASADPPPVYDYCGHVHAAMGLRTRTALAAAGRSRGYETPHDDAIDELREQLASSDPDAPSLPSVRDDVSRSTLADQREAAATQRGRLEARRTLGVDTDAAEQAVREATRTLSERETERVAAEESRRRRRELARAYRDRLAERRQLADALANRQRDARECLVNRLHDRYVAALEAVPGSRPTDPFEASPVTAALAVLRIARTEAPVVVGTDCFADPTAAADVLDAPIIRC</sequence>
<reference evidence="2" key="2">
    <citation type="submission" date="2020-09" db="EMBL/GenBank/DDBJ databases">
        <authorList>
            <person name="Sun Q."/>
            <person name="Ohkuma M."/>
        </authorList>
    </citation>
    <scope>NUCLEOTIDE SEQUENCE</scope>
    <source>
        <strain evidence="2">JCM 17820</strain>
    </source>
</reference>
<name>A0A830GQU0_9EURY</name>
<evidence type="ECO:0000313" key="2">
    <source>
        <dbReference type="EMBL" id="GGO03174.1"/>
    </source>
</evidence>
<feature type="compositionally biased region" description="Low complexity" evidence="1">
    <location>
        <begin position="91"/>
        <end position="103"/>
    </location>
</feature>
<comment type="caution">
    <text evidence="2">The sequence shown here is derived from an EMBL/GenBank/DDBJ whole genome shotgun (WGS) entry which is preliminary data.</text>
</comment>
<organism evidence="2 3">
    <name type="scientific">Haloarcula pellucida</name>
    <dbReference type="NCBI Taxonomy" id="1427151"/>
    <lineage>
        <taxon>Archaea</taxon>
        <taxon>Methanobacteriati</taxon>
        <taxon>Methanobacteriota</taxon>
        <taxon>Stenosarchaea group</taxon>
        <taxon>Halobacteria</taxon>
        <taxon>Halobacteriales</taxon>
        <taxon>Haloarculaceae</taxon>
        <taxon>Haloarcula</taxon>
    </lineage>
</organism>
<dbReference type="Pfam" id="PF25254">
    <property type="entry name" value="DUF7856"/>
    <property type="match status" value="1"/>
</dbReference>
<dbReference type="RefSeq" id="WP_189001866.1">
    <property type="nucleotide sequence ID" value="NZ_BMOU01000007.1"/>
</dbReference>
<dbReference type="Proteomes" id="UP000605784">
    <property type="component" value="Unassembled WGS sequence"/>
</dbReference>
<feature type="region of interest" description="Disordered" evidence="1">
    <location>
        <begin position="91"/>
        <end position="113"/>
    </location>
</feature>
<dbReference type="EMBL" id="BMOU01000007">
    <property type="protein sequence ID" value="GGO03174.1"/>
    <property type="molecule type" value="Genomic_DNA"/>
</dbReference>
<evidence type="ECO:0000256" key="1">
    <source>
        <dbReference type="SAM" id="MobiDB-lite"/>
    </source>
</evidence>
<proteinExistence type="predicted"/>
<accession>A0A830GQU0</accession>
<gene>
    <name evidence="2" type="ORF">GCM10009030_38560</name>
</gene>
<protein>
    <submittedName>
        <fullName evidence="2">Uncharacterized protein</fullName>
    </submittedName>
</protein>
<reference evidence="2" key="1">
    <citation type="journal article" date="2014" name="Int. J. Syst. Evol. Microbiol.">
        <title>Complete genome sequence of Corynebacterium casei LMG S-19264T (=DSM 44701T), isolated from a smear-ripened cheese.</title>
        <authorList>
            <consortium name="US DOE Joint Genome Institute (JGI-PGF)"/>
            <person name="Walter F."/>
            <person name="Albersmeier A."/>
            <person name="Kalinowski J."/>
            <person name="Ruckert C."/>
        </authorList>
    </citation>
    <scope>NUCLEOTIDE SEQUENCE</scope>
    <source>
        <strain evidence="2">JCM 17820</strain>
    </source>
</reference>
<keyword evidence="3" id="KW-1185">Reference proteome</keyword>
<dbReference type="AlphaFoldDB" id="A0A830GQU0"/>